<protein>
    <submittedName>
        <fullName evidence="2">MBL fold metallo-hydrolase</fullName>
    </submittedName>
</protein>
<dbReference type="PANTHER" id="PTHR42951:SF4">
    <property type="entry name" value="ACYL-COENZYME A THIOESTERASE MBLAC2"/>
    <property type="match status" value="1"/>
</dbReference>
<organism evidence="2 3">
    <name type="scientific">Frondihabitans peucedani</name>
    <dbReference type="NCBI Taxonomy" id="598626"/>
    <lineage>
        <taxon>Bacteria</taxon>
        <taxon>Bacillati</taxon>
        <taxon>Actinomycetota</taxon>
        <taxon>Actinomycetes</taxon>
        <taxon>Micrococcales</taxon>
        <taxon>Microbacteriaceae</taxon>
        <taxon>Frondihabitans</taxon>
    </lineage>
</organism>
<comment type="caution">
    <text evidence="2">The sequence shown here is derived from an EMBL/GenBank/DDBJ whole genome shotgun (WGS) entry which is preliminary data.</text>
</comment>
<keyword evidence="3" id="KW-1185">Reference proteome</keyword>
<dbReference type="SMART" id="SM00849">
    <property type="entry name" value="Lactamase_B"/>
    <property type="match status" value="1"/>
</dbReference>
<name>A0ABP8E0Y0_9MICO</name>
<dbReference type="InterPro" id="IPR001279">
    <property type="entry name" value="Metallo-B-lactamas"/>
</dbReference>
<dbReference type="Gene3D" id="3.60.15.10">
    <property type="entry name" value="Ribonuclease Z/Hydroxyacylglutathione hydrolase-like"/>
    <property type="match status" value="1"/>
</dbReference>
<dbReference type="PANTHER" id="PTHR42951">
    <property type="entry name" value="METALLO-BETA-LACTAMASE DOMAIN-CONTAINING"/>
    <property type="match status" value="1"/>
</dbReference>
<dbReference type="RefSeq" id="WP_344794572.1">
    <property type="nucleotide sequence ID" value="NZ_BAABAU010000001.1"/>
</dbReference>
<sequence>MTFIRDVAEGVHVITRAHTNMFLVEDAGRLLVVDAGLPAFWPEIGAALDELGASPSDVEGVLLTHAHFDHVGCARRMRTEWRVPVWVHAADRFLALHPYSYRHERSRFGYPLTHPGGLPFLLRMAADGALTVHGVDSAPLPLPDGILREAALVETPGHTDGHVAIHLPSRDVVFSGDALVTLDPYNGRTGPQIVAGAATADSGQALASLSALRETGATSVLPGHGGPWRRGVDSAVSEAVRRGVD</sequence>
<dbReference type="InterPro" id="IPR036866">
    <property type="entry name" value="RibonucZ/Hydroxyglut_hydro"/>
</dbReference>
<reference evidence="3" key="1">
    <citation type="journal article" date="2019" name="Int. J. Syst. Evol. Microbiol.">
        <title>The Global Catalogue of Microorganisms (GCM) 10K type strain sequencing project: providing services to taxonomists for standard genome sequencing and annotation.</title>
        <authorList>
            <consortium name="The Broad Institute Genomics Platform"/>
            <consortium name="The Broad Institute Genome Sequencing Center for Infectious Disease"/>
            <person name="Wu L."/>
            <person name="Ma J."/>
        </authorList>
    </citation>
    <scope>NUCLEOTIDE SEQUENCE [LARGE SCALE GENOMIC DNA]</scope>
    <source>
        <strain evidence="3">JCM 17442</strain>
    </source>
</reference>
<dbReference type="InterPro" id="IPR050855">
    <property type="entry name" value="NDM-1-like"/>
</dbReference>
<evidence type="ECO:0000259" key="1">
    <source>
        <dbReference type="SMART" id="SM00849"/>
    </source>
</evidence>
<dbReference type="CDD" id="cd07721">
    <property type="entry name" value="yflN-like_MBL-fold"/>
    <property type="match status" value="1"/>
</dbReference>
<evidence type="ECO:0000313" key="2">
    <source>
        <dbReference type="EMBL" id="GAA4265853.1"/>
    </source>
</evidence>
<feature type="domain" description="Metallo-beta-lactamase" evidence="1">
    <location>
        <begin position="18"/>
        <end position="224"/>
    </location>
</feature>
<dbReference type="Pfam" id="PF00753">
    <property type="entry name" value="Lactamase_B"/>
    <property type="match status" value="1"/>
</dbReference>
<dbReference type="SUPFAM" id="SSF56281">
    <property type="entry name" value="Metallo-hydrolase/oxidoreductase"/>
    <property type="match status" value="1"/>
</dbReference>
<gene>
    <name evidence="2" type="ORF">GCM10022256_14650</name>
</gene>
<proteinExistence type="predicted"/>
<dbReference type="EMBL" id="BAABAU010000001">
    <property type="protein sequence ID" value="GAA4265853.1"/>
    <property type="molecule type" value="Genomic_DNA"/>
</dbReference>
<dbReference type="Proteomes" id="UP001501594">
    <property type="component" value="Unassembled WGS sequence"/>
</dbReference>
<evidence type="ECO:0000313" key="3">
    <source>
        <dbReference type="Proteomes" id="UP001501594"/>
    </source>
</evidence>
<accession>A0ABP8E0Y0</accession>